<dbReference type="InterPro" id="IPR011990">
    <property type="entry name" value="TPR-like_helical_dom_sf"/>
</dbReference>
<dbReference type="SUPFAM" id="SSF48452">
    <property type="entry name" value="TPR-like"/>
    <property type="match status" value="1"/>
</dbReference>
<dbReference type="Gene3D" id="1.25.40.10">
    <property type="entry name" value="Tetratricopeptide repeat domain"/>
    <property type="match status" value="1"/>
</dbReference>
<proteinExistence type="predicted"/>
<keyword evidence="1" id="KW-1133">Transmembrane helix</keyword>
<accession>A1SVH0</accession>
<feature type="transmembrane region" description="Helical" evidence="1">
    <location>
        <begin position="12"/>
        <end position="42"/>
    </location>
</feature>
<evidence type="ECO:0000313" key="2">
    <source>
        <dbReference type="EMBL" id="ABM03485.1"/>
    </source>
</evidence>
<keyword evidence="1" id="KW-0812">Transmembrane</keyword>
<evidence type="ECO:0000256" key="1">
    <source>
        <dbReference type="SAM" id="Phobius"/>
    </source>
</evidence>
<dbReference type="KEGG" id="pin:Ping_1696"/>
<dbReference type="AlphaFoldDB" id="A1SVH0"/>
<reference evidence="2 3" key="1">
    <citation type="submission" date="2007-01" db="EMBL/GenBank/DDBJ databases">
        <title>Complete sequence of Psychromonas ingrahamii 37.</title>
        <authorList>
            <consortium name="US DOE Joint Genome Institute"/>
            <person name="Copeland A."/>
            <person name="Lucas S."/>
            <person name="Lapidus A."/>
            <person name="Barry K."/>
            <person name="Detter J.C."/>
            <person name="Glavina del Rio T."/>
            <person name="Hammon N."/>
            <person name="Israni S."/>
            <person name="Dalin E."/>
            <person name="Tice H."/>
            <person name="Pitluck S."/>
            <person name="Thompson L.S."/>
            <person name="Brettin T."/>
            <person name="Bruce D."/>
            <person name="Han C."/>
            <person name="Tapia R."/>
            <person name="Schmutz J."/>
            <person name="Larimer F."/>
            <person name="Land M."/>
            <person name="Hauser L."/>
            <person name="Kyrpides N."/>
            <person name="Ivanova N."/>
            <person name="Staley J."/>
            <person name="Richardson P."/>
        </authorList>
    </citation>
    <scope>NUCLEOTIDE SEQUENCE [LARGE SCALE GENOMIC DNA]</scope>
    <source>
        <strain evidence="2 3">37</strain>
    </source>
</reference>
<keyword evidence="3" id="KW-1185">Reference proteome</keyword>
<gene>
    <name evidence="2" type="ordered locus">Ping_1696</name>
</gene>
<protein>
    <submittedName>
        <fullName evidence="2">Uncharacterized protein</fullName>
    </submittedName>
</protein>
<dbReference type="Proteomes" id="UP000000639">
    <property type="component" value="Chromosome"/>
</dbReference>
<feature type="transmembrane region" description="Helical" evidence="1">
    <location>
        <begin position="63"/>
        <end position="81"/>
    </location>
</feature>
<organism evidence="2 3">
    <name type="scientific">Psychromonas ingrahamii (strain DSM 17664 / CCUG 51855 / 37)</name>
    <dbReference type="NCBI Taxonomy" id="357804"/>
    <lineage>
        <taxon>Bacteria</taxon>
        <taxon>Pseudomonadati</taxon>
        <taxon>Pseudomonadota</taxon>
        <taxon>Gammaproteobacteria</taxon>
        <taxon>Alteromonadales</taxon>
        <taxon>Psychromonadaceae</taxon>
        <taxon>Psychromonas</taxon>
    </lineage>
</organism>
<dbReference type="OrthoDB" id="10016026at2"/>
<dbReference type="EMBL" id="CP000510">
    <property type="protein sequence ID" value="ABM03485.1"/>
    <property type="molecule type" value="Genomic_DNA"/>
</dbReference>
<evidence type="ECO:0000313" key="3">
    <source>
        <dbReference type="Proteomes" id="UP000000639"/>
    </source>
</evidence>
<sequence>MAFFSELLKTEHILFVWVIVAFIAFSGFLVSIKGFFEFIAWVKKVRLERSSDLDLAKRSTFKSIIALALLGAAWSSGSTLYRSYLDGKKILFVKFNKNLIVNKKTGIIHLKNVSAGVLPSSKWAGNKLDLVKHRPYSESSRRIYEQIAIEALKQKNDTVAIEAYILAIQVSPLSYHLYDNLIRIYGRQKEYSKINLLFNDALENLSKLNLGKRQKKNANKEFLMRLKRTEHRALLA</sequence>
<name>A1SVH0_PSYIN</name>
<keyword evidence="1" id="KW-0472">Membrane</keyword>
<dbReference type="RefSeq" id="WP_011770045.1">
    <property type="nucleotide sequence ID" value="NC_008709.1"/>
</dbReference>
<dbReference type="HOGENOM" id="CLU_1174646_0_0_6"/>